<keyword evidence="2" id="KW-1185">Reference proteome</keyword>
<gene>
    <name evidence="1" type="ORF">BDR25DRAFT_291613</name>
</gene>
<protein>
    <submittedName>
        <fullName evidence="1">Histone acetyltransferase ESA1</fullName>
    </submittedName>
</protein>
<reference evidence="1" key="1">
    <citation type="journal article" date="2020" name="Stud. Mycol.">
        <title>101 Dothideomycetes genomes: a test case for predicting lifestyles and emergence of pathogens.</title>
        <authorList>
            <person name="Haridas S."/>
            <person name="Albert R."/>
            <person name="Binder M."/>
            <person name="Bloem J."/>
            <person name="Labutti K."/>
            <person name="Salamov A."/>
            <person name="Andreopoulos B."/>
            <person name="Baker S."/>
            <person name="Barry K."/>
            <person name="Bills G."/>
            <person name="Bluhm B."/>
            <person name="Cannon C."/>
            <person name="Castanera R."/>
            <person name="Culley D."/>
            <person name="Daum C."/>
            <person name="Ezra D."/>
            <person name="Gonzalez J."/>
            <person name="Henrissat B."/>
            <person name="Kuo A."/>
            <person name="Liang C."/>
            <person name="Lipzen A."/>
            <person name="Lutzoni F."/>
            <person name="Magnuson J."/>
            <person name="Mondo S."/>
            <person name="Nolan M."/>
            <person name="Ohm R."/>
            <person name="Pangilinan J."/>
            <person name="Park H.-J."/>
            <person name="Ramirez L."/>
            <person name="Alfaro M."/>
            <person name="Sun H."/>
            <person name="Tritt A."/>
            <person name="Yoshinaga Y."/>
            <person name="Zwiers L.-H."/>
            <person name="Turgeon B."/>
            <person name="Goodwin S."/>
            <person name="Spatafora J."/>
            <person name="Crous P."/>
            <person name="Grigoriev I."/>
        </authorList>
    </citation>
    <scope>NUCLEOTIDE SEQUENCE</scope>
    <source>
        <strain evidence="1">ATCC 200398</strain>
    </source>
</reference>
<dbReference type="EMBL" id="MU003519">
    <property type="protein sequence ID" value="KAF2467664.1"/>
    <property type="molecule type" value="Genomic_DNA"/>
</dbReference>
<evidence type="ECO:0000313" key="2">
    <source>
        <dbReference type="Proteomes" id="UP000799755"/>
    </source>
</evidence>
<name>A0ACB6QL16_9PLEO</name>
<evidence type="ECO:0000313" key="1">
    <source>
        <dbReference type="EMBL" id="KAF2467664.1"/>
    </source>
</evidence>
<comment type="caution">
    <text evidence="1">The sequence shown here is derived from an EMBL/GenBank/DDBJ whole genome shotgun (WGS) entry which is preliminary data.</text>
</comment>
<accession>A0ACB6QL16</accession>
<dbReference type="Proteomes" id="UP000799755">
    <property type="component" value="Unassembled WGS sequence"/>
</dbReference>
<proteinExistence type="predicted"/>
<sequence>MAPRENSNEPGGTPVPVETGFATLATLRIGVKAFVEKDGETRKAEILSIQTRRGKPTFYVHYEEFNKRLDEWIAADRIDLSREVEWPVPEKPEKKKTATTQKSQAPSKSDQKNLKRSRSKLDKELSATPEATNINLPGKAPRATKASGKENKELLVTSEITDGLTPRPDDEEDLVDVQDAAAAAKGAPAEHYSREDEIEKLRTSGSMTQNQTEISRVRNLEKIQMGKFEVEPWYFSPYPIDFVDSEMVYICEFCLSYYPEVTEFERHRAKCNLLHPPGNEIYRDDYVSFFEIDGRRQRTWCRNLCLLSKLFLDHKTLYYDVDPFLFYCMCTRDEHGCHLVGYFSKEKESAEGYNVACILTLPQYQRKGFGKLLIDFSYLLSKREGKLGSPEKPLSDLGLLGYRAYWQEIIVDLLIDGRVEANIEDIGAATAMTTNDVLHTLQNLNMLRYNKNQHVIVLTDAVIAQREKQKAKEKIKGKRTIDPERLNWKPPVFSAASRTWNW</sequence>
<organism evidence="1 2">
    <name type="scientific">Lindgomyces ingoldianus</name>
    <dbReference type="NCBI Taxonomy" id="673940"/>
    <lineage>
        <taxon>Eukaryota</taxon>
        <taxon>Fungi</taxon>
        <taxon>Dikarya</taxon>
        <taxon>Ascomycota</taxon>
        <taxon>Pezizomycotina</taxon>
        <taxon>Dothideomycetes</taxon>
        <taxon>Pleosporomycetidae</taxon>
        <taxon>Pleosporales</taxon>
        <taxon>Lindgomycetaceae</taxon>
        <taxon>Lindgomyces</taxon>
    </lineage>
</organism>